<dbReference type="SUPFAM" id="SSF53335">
    <property type="entry name" value="S-adenosyl-L-methionine-dependent methyltransferases"/>
    <property type="match status" value="1"/>
</dbReference>
<dbReference type="InterPro" id="IPR003788">
    <property type="entry name" value="NDUFAF7"/>
</dbReference>
<dbReference type="GO" id="GO:0035243">
    <property type="term" value="F:protein-arginine omega-N symmetric methyltransferase activity"/>
    <property type="evidence" value="ECO:0007669"/>
    <property type="project" value="UniProtKB-EC"/>
</dbReference>
<comment type="function">
    <text evidence="7">Arginine methyltransferase involved in the assembly or stability of mitochondrial NADH:ubiquinone oxidoreductase complex (complex I).</text>
</comment>
<gene>
    <name evidence="8" type="ORF">ANDGO_03754</name>
</gene>
<keyword evidence="3 7" id="KW-0489">Methyltransferase</keyword>
<evidence type="ECO:0000256" key="5">
    <source>
        <dbReference type="ARBA" id="ARBA00023128"/>
    </source>
</evidence>
<dbReference type="GO" id="GO:0005739">
    <property type="term" value="C:mitochondrion"/>
    <property type="evidence" value="ECO:0007669"/>
    <property type="project" value="UniProtKB-SubCell"/>
</dbReference>
<dbReference type="EMBL" id="VRVR01000004">
    <property type="protein sequence ID" value="KAF0853045.1"/>
    <property type="molecule type" value="Genomic_DNA"/>
</dbReference>
<sequence>MICTRFGHVLRKNCALRKPVLARCFSNDQKSLSIDRSGLFQWAPQLDPVELAKVKQPESDFARYLKDRIRVRGPIPVAEYMREALTNPRYGYYMNRDVFGKEGDFTTSPEISQLFGEMVGIWCVSLWMQLGKPSKMRIVEFGPGRGTLMADVARTMTQFPGARESISIHLVDASPFLKDMQYCTLLRTLDRDSFDTLMMLKTESAHSEANSALPVMGPRRPGDSVTIASVPVSWHDTLETIPDGPTLILAHEFFDALPVYQFQVVRGQWCERLVDIDNSLQTPYHFRRVVSQGATPAVVMLMRRARDLARKQAKEGDAVEVCPAGVSIAQDFAKRIGQHRGAALIIDYGEDHPLTDSLMAIRKHKFVDLFDNPGSADLSAWVDFQSLRFAAAASKADVSTFGSVWQRDFLLRLGIEARATSLLQTMSEKDAADLYESYVRLLDPEQMGKSYKVMAFASKDLQPEGLAASFELTRT</sequence>
<organism evidence="8 9">
    <name type="scientific">Andalucia godoyi</name>
    <name type="common">Flagellate</name>
    <dbReference type="NCBI Taxonomy" id="505711"/>
    <lineage>
        <taxon>Eukaryota</taxon>
        <taxon>Discoba</taxon>
        <taxon>Jakobida</taxon>
        <taxon>Andalucina</taxon>
        <taxon>Andaluciidae</taxon>
        <taxon>Andalucia</taxon>
    </lineage>
</organism>
<dbReference type="Pfam" id="PF02636">
    <property type="entry name" value="Methyltransf_28"/>
    <property type="match status" value="1"/>
</dbReference>
<dbReference type="OrthoDB" id="438553at2759"/>
<dbReference type="AlphaFoldDB" id="A0A8K0AIW2"/>
<dbReference type="InterPro" id="IPR038375">
    <property type="entry name" value="NDUFAF7_sf"/>
</dbReference>
<dbReference type="GO" id="GO:0032981">
    <property type="term" value="P:mitochondrial respiratory chain complex I assembly"/>
    <property type="evidence" value="ECO:0007669"/>
    <property type="project" value="TreeGrafter"/>
</dbReference>
<evidence type="ECO:0000256" key="3">
    <source>
        <dbReference type="ARBA" id="ARBA00022603"/>
    </source>
</evidence>
<evidence type="ECO:0000256" key="7">
    <source>
        <dbReference type="RuleBase" id="RU364114"/>
    </source>
</evidence>
<evidence type="ECO:0000313" key="8">
    <source>
        <dbReference type="EMBL" id="KAF0853045.1"/>
    </source>
</evidence>
<dbReference type="GO" id="GO:0032259">
    <property type="term" value="P:methylation"/>
    <property type="evidence" value="ECO:0007669"/>
    <property type="project" value="UniProtKB-KW"/>
</dbReference>
<dbReference type="Proteomes" id="UP000799049">
    <property type="component" value="Unassembled WGS sequence"/>
</dbReference>
<name>A0A8K0AIW2_ANDGO</name>
<dbReference type="EC" id="2.1.1.320" evidence="7"/>
<keyword evidence="5 7" id="KW-0496">Mitochondrion</keyword>
<dbReference type="Gene3D" id="3.40.50.12710">
    <property type="match status" value="1"/>
</dbReference>
<comment type="catalytic activity">
    <reaction evidence="6 7">
        <text>L-arginyl-[protein] + 2 S-adenosyl-L-methionine = N(omega),N(omega)'-dimethyl-L-arginyl-[protein] + 2 S-adenosyl-L-homocysteine + 2 H(+)</text>
        <dbReference type="Rhea" id="RHEA:48108"/>
        <dbReference type="Rhea" id="RHEA-COMP:10532"/>
        <dbReference type="Rhea" id="RHEA-COMP:11992"/>
        <dbReference type="ChEBI" id="CHEBI:15378"/>
        <dbReference type="ChEBI" id="CHEBI:29965"/>
        <dbReference type="ChEBI" id="CHEBI:57856"/>
        <dbReference type="ChEBI" id="CHEBI:59789"/>
        <dbReference type="ChEBI" id="CHEBI:88221"/>
        <dbReference type="EC" id="2.1.1.320"/>
    </reaction>
</comment>
<evidence type="ECO:0000256" key="4">
    <source>
        <dbReference type="ARBA" id="ARBA00022679"/>
    </source>
</evidence>
<protein>
    <recommendedName>
        <fullName evidence="7">Protein arginine methyltransferase NDUFAF7</fullName>
        <ecNumber evidence="7">2.1.1.320</ecNumber>
    </recommendedName>
</protein>
<keyword evidence="9" id="KW-1185">Reference proteome</keyword>
<proteinExistence type="inferred from homology"/>
<accession>A0A8K0AIW2</accession>
<dbReference type="PANTHER" id="PTHR12049">
    <property type="entry name" value="PROTEIN ARGININE METHYLTRANSFERASE NDUFAF7, MITOCHONDRIAL"/>
    <property type="match status" value="1"/>
</dbReference>
<dbReference type="PANTHER" id="PTHR12049:SF7">
    <property type="entry name" value="PROTEIN ARGININE METHYLTRANSFERASE NDUFAF7, MITOCHONDRIAL"/>
    <property type="match status" value="1"/>
</dbReference>
<evidence type="ECO:0000256" key="6">
    <source>
        <dbReference type="ARBA" id="ARBA00048612"/>
    </source>
</evidence>
<keyword evidence="4 7" id="KW-0808">Transferase</keyword>
<evidence type="ECO:0000313" key="9">
    <source>
        <dbReference type="Proteomes" id="UP000799049"/>
    </source>
</evidence>
<evidence type="ECO:0000256" key="2">
    <source>
        <dbReference type="ARBA" id="ARBA00005891"/>
    </source>
</evidence>
<evidence type="ECO:0000256" key="1">
    <source>
        <dbReference type="ARBA" id="ARBA00004173"/>
    </source>
</evidence>
<reference evidence="8" key="1">
    <citation type="submission" date="2019-09" db="EMBL/GenBank/DDBJ databases">
        <title>The Mitochondrial Proteome of the Jakobid, Andalucia godoyi, a Protist With the Most Gene-Rich and Bacteria-Like Mitochondrial Genome.</title>
        <authorList>
            <person name="Gray M.W."/>
            <person name="Burger G."/>
            <person name="Derelle R."/>
            <person name="Klimes V."/>
            <person name="Leger M."/>
            <person name="Sarrasin M."/>
            <person name="Vlcek C."/>
            <person name="Roger A.J."/>
            <person name="Elias M."/>
            <person name="Lang B.F."/>
        </authorList>
    </citation>
    <scope>NUCLEOTIDE SEQUENCE</scope>
    <source>
        <strain evidence="8">And28</strain>
    </source>
</reference>
<comment type="caution">
    <text evidence="8">The sequence shown here is derived from an EMBL/GenBank/DDBJ whole genome shotgun (WGS) entry which is preliminary data.</text>
</comment>
<dbReference type="InterPro" id="IPR029063">
    <property type="entry name" value="SAM-dependent_MTases_sf"/>
</dbReference>
<comment type="subcellular location">
    <subcellularLocation>
        <location evidence="1 7">Mitochondrion</location>
    </subcellularLocation>
</comment>
<comment type="similarity">
    <text evidence="2 7">Belongs to the NDUFAF7 family.</text>
</comment>